<dbReference type="Pfam" id="PF13313">
    <property type="entry name" value="DUF4082"/>
    <property type="match status" value="3"/>
</dbReference>
<dbReference type="Pfam" id="PF13205">
    <property type="entry name" value="Big_5"/>
    <property type="match status" value="1"/>
</dbReference>
<feature type="domain" description="DUF4082" evidence="3">
    <location>
        <begin position="1101"/>
        <end position="1239"/>
    </location>
</feature>
<sequence>MGGDRKGRVGSARRVARAVASWPGDSVALRRRVRKAKAAAALAGLVLVGTVVGRPAMAAEDACSANPIVCENSEIGNLPTEWDDMYGAGDWQIQGFATDMSVNAGQTISFKISTPATSYRVDIYRLGYYGGRGARKVKTIYPSAALPQHQPDCVTNAATEIYDCGVWAVSASWAVPADAVSGVYVAKPVRTDGTAGTSHIPFVVRDDARHSDIIFKTSDATWQAYNTYGGSSFYWGGPNGRAFKLSYNRPFATRGLESGRDYLFSNEYAMIRFLERNGYDVSYTTDVDADRRGNLLRNHKVFLSVGHDEYWSGAERANVEAARDAGVHLAFFSGNEVYWKTRWESSVDGSGTPYRTLVCYKETWANSKIDPSSEWTGTWRDPRFSPPSDGGRPENGLTGTMYMSNNTDLAIQVPAEQGRNRFWRNTTVATLAAGQIATLAPHTVGYESDEDLDNGFRPAGLIRLSTTTGPAPEYLRDFGSTTSPGTTTHHLTLYRAASGALVFGAGTIQWAWGLDSEHDGPQEPADPRMQQATVNLFADMGVQPATLMSGLAPATASTDLTAPSVAITAPAPATSVANGSEVTVSGTATDTGGRVAGVEVSTDGGETWHPATGTTSWSYRFHSNGVGTQVVKARAVDDSNNVQQVPASVTLKLTGPSTLFGTRVPANPAVSDTAGVELGVKVVPQSDGTITGIRFYKGTGNTGTHTGTLWTADGERLASGTFSNETATGWQTLVFSRPVQVEGDVTYVASYYAPSGHYAADPTYFSAGDHRAVPLVAPRSYGSGGNGVYRSGPGFPVTSYSDANYYVDVLFYDGDSALPVTLSVSPTPGQSHVDLVERPTVNFSKDIDPASIEFSLTDAANGPVAGQVSYDAAGRTARFTPTSPLATAQTYTARVFARDTGGRAMDEATTWTFTTTAYDQLSTLFPVDATPAVAASADSEALTLGVKIVPQVSGKIVGVRYYQGPGNEGEHTVRLYSETGTPLGEGRSTSSGTGWKSIYFDSPATVTAGVTYVATYFTATGRYAYDTGFFSSAHTSPDLALVAPAGSNGLYRYGSDGFPTNSYNSANYWVDPLFLTDEPPPGPPTQPVPPAGSVTLFENADTPDVLADPDNSSIELGVRFSSDVPGRVAGVRFYKGSQNSGAHTATLWSPDGQPMASGPFVAESGSGWQTMLFAEPVTITPGQTYTVSYHTDVGRYSVTVNGFAGGRNQGPLQVPTGGAVYRYGSTAFPSTSSNHNYWVDVVFLPEN</sequence>
<dbReference type="Gene3D" id="2.60.40.650">
    <property type="match status" value="1"/>
</dbReference>
<keyword evidence="1" id="KW-0732">Signal</keyword>
<dbReference type="AlphaFoldDB" id="A0A1C5ILJ3"/>
<dbReference type="Pfam" id="PF17957">
    <property type="entry name" value="Big_7"/>
    <property type="match status" value="1"/>
</dbReference>
<dbReference type="InterPro" id="IPR014756">
    <property type="entry name" value="Ig_E-set"/>
</dbReference>
<gene>
    <name evidence="5" type="ORF">GA0070609_3524</name>
</gene>
<feature type="domain" description="SbsA Ig-like" evidence="2">
    <location>
        <begin position="819"/>
        <end position="915"/>
    </location>
</feature>
<feature type="domain" description="DUF4082" evidence="3">
    <location>
        <begin position="929"/>
        <end position="1070"/>
    </location>
</feature>
<evidence type="ECO:0000259" key="4">
    <source>
        <dbReference type="Pfam" id="PF20254"/>
    </source>
</evidence>
<evidence type="ECO:0000313" key="6">
    <source>
        <dbReference type="Proteomes" id="UP000198217"/>
    </source>
</evidence>
<name>A0A1C5ILJ3_9ACTN</name>
<dbReference type="InterPro" id="IPR046540">
    <property type="entry name" value="DMFA2_C"/>
</dbReference>
<reference evidence="5 6" key="1">
    <citation type="submission" date="2016-06" db="EMBL/GenBank/DDBJ databases">
        <authorList>
            <person name="Kjaerup R.B."/>
            <person name="Dalgaard T.S."/>
            <person name="Juul-Madsen H.R."/>
        </authorList>
    </citation>
    <scope>NUCLEOTIDE SEQUENCE [LARGE SCALE GENOMIC DNA]</scope>
    <source>
        <strain evidence="5 6">DSM 43904</strain>
    </source>
</reference>
<dbReference type="Proteomes" id="UP000198217">
    <property type="component" value="Chromosome I"/>
</dbReference>
<evidence type="ECO:0000313" key="5">
    <source>
        <dbReference type="EMBL" id="SCG59218.1"/>
    </source>
</evidence>
<dbReference type="InterPro" id="IPR032812">
    <property type="entry name" value="SbsA_Ig"/>
</dbReference>
<protein>
    <submittedName>
        <fullName evidence="5">Mo-co oxidoreductase dimerisation domain-containing protein</fullName>
    </submittedName>
</protein>
<dbReference type="EMBL" id="LT607750">
    <property type="protein sequence ID" value="SCG59218.1"/>
    <property type="molecule type" value="Genomic_DNA"/>
</dbReference>
<feature type="domain" description="N,N-dimethylformamidase beta subunit-like C-terminal" evidence="4">
    <location>
        <begin position="120"/>
        <end position="517"/>
    </location>
</feature>
<dbReference type="Gene3D" id="2.60.40.1220">
    <property type="match status" value="1"/>
</dbReference>
<evidence type="ECO:0000259" key="2">
    <source>
        <dbReference type="Pfam" id="PF13205"/>
    </source>
</evidence>
<keyword evidence="6" id="KW-1185">Reference proteome</keyword>
<feature type="domain" description="DUF4082" evidence="3">
    <location>
        <begin position="663"/>
        <end position="807"/>
    </location>
</feature>
<proteinExistence type="predicted"/>
<evidence type="ECO:0000259" key="3">
    <source>
        <dbReference type="Pfam" id="PF13313"/>
    </source>
</evidence>
<dbReference type="Pfam" id="PF20254">
    <property type="entry name" value="DMFA2_C"/>
    <property type="match status" value="1"/>
</dbReference>
<dbReference type="InterPro" id="IPR014755">
    <property type="entry name" value="Cu-Rt/internalin_Ig-like"/>
</dbReference>
<organism evidence="5 6">
    <name type="scientific">Micromonospora echinaurantiaca</name>
    <dbReference type="NCBI Taxonomy" id="47857"/>
    <lineage>
        <taxon>Bacteria</taxon>
        <taxon>Bacillati</taxon>
        <taxon>Actinomycetota</taxon>
        <taxon>Actinomycetes</taxon>
        <taxon>Micromonosporales</taxon>
        <taxon>Micromonosporaceae</taxon>
        <taxon>Micromonospora</taxon>
    </lineage>
</organism>
<dbReference type="InterPro" id="IPR025141">
    <property type="entry name" value="DUF4082"/>
</dbReference>
<accession>A0A1C5ILJ3</accession>
<dbReference type="SUPFAM" id="SSF81296">
    <property type="entry name" value="E set domains"/>
    <property type="match status" value="1"/>
</dbReference>
<evidence type="ECO:0000256" key="1">
    <source>
        <dbReference type="ARBA" id="ARBA00022729"/>
    </source>
</evidence>